<dbReference type="Proteomes" id="UP000267606">
    <property type="component" value="Unassembled WGS sequence"/>
</dbReference>
<reference evidence="3" key="1">
    <citation type="submission" date="2016-06" db="UniProtKB">
        <authorList>
            <consortium name="WormBaseParasite"/>
        </authorList>
    </citation>
    <scope>IDENTIFICATION</scope>
</reference>
<name>A0A183I250_9BILA</name>
<dbReference type="AlphaFoldDB" id="A0A183I250"/>
<dbReference type="EMBL" id="UZAJ01040409">
    <property type="protein sequence ID" value="VDP14723.1"/>
    <property type="molecule type" value="Genomic_DNA"/>
</dbReference>
<proteinExistence type="predicted"/>
<organism evidence="3">
    <name type="scientific">Onchocerca flexuosa</name>
    <dbReference type="NCBI Taxonomy" id="387005"/>
    <lineage>
        <taxon>Eukaryota</taxon>
        <taxon>Metazoa</taxon>
        <taxon>Ecdysozoa</taxon>
        <taxon>Nematoda</taxon>
        <taxon>Chromadorea</taxon>
        <taxon>Rhabditida</taxon>
        <taxon>Spirurina</taxon>
        <taxon>Spiruromorpha</taxon>
        <taxon>Filarioidea</taxon>
        <taxon>Onchocercidae</taxon>
        <taxon>Onchocerca</taxon>
    </lineage>
</organism>
<protein>
    <submittedName>
        <fullName evidence="1 3">Uncharacterized protein</fullName>
    </submittedName>
</protein>
<reference evidence="1 2" key="2">
    <citation type="submission" date="2018-11" db="EMBL/GenBank/DDBJ databases">
        <authorList>
            <consortium name="Pathogen Informatics"/>
        </authorList>
    </citation>
    <scope>NUCLEOTIDE SEQUENCE [LARGE SCALE GENOMIC DNA]</scope>
</reference>
<accession>A0A183I250</accession>
<gene>
    <name evidence="1" type="ORF">OFLC_LOCUS13812</name>
</gene>
<sequence length="102" mass="11175">MSTSDLSISDAGPLTFSSSQIKCLDACWLNADAHHIASCTVSIPGNAITPEMHRSKMPAGMHIRLNRHHTWSHLRLTSLCFPTISSHSLSPYLTLTVEDLFG</sequence>
<evidence type="ECO:0000313" key="2">
    <source>
        <dbReference type="Proteomes" id="UP000267606"/>
    </source>
</evidence>
<evidence type="ECO:0000313" key="3">
    <source>
        <dbReference type="WBParaSite" id="OFLC_0001381301-mRNA-1"/>
    </source>
</evidence>
<keyword evidence="2" id="KW-1185">Reference proteome</keyword>
<evidence type="ECO:0000313" key="1">
    <source>
        <dbReference type="EMBL" id="VDP14723.1"/>
    </source>
</evidence>
<dbReference type="WBParaSite" id="OFLC_0001381301-mRNA-1">
    <property type="protein sequence ID" value="OFLC_0001381301-mRNA-1"/>
    <property type="gene ID" value="OFLC_0001381301"/>
</dbReference>